<name>A0A8H7PT09_9FUNG</name>
<evidence type="ECO:0000313" key="2">
    <source>
        <dbReference type="Proteomes" id="UP000612746"/>
    </source>
</evidence>
<dbReference type="Proteomes" id="UP000612746">
    <property type="component" value="Unassembled WGS sequence"/>
</dbReference>
<proteinExistence type="predicted"/>
<dbReference type="AlphaFoldDB" id="A0A8H7PT09"/>
<dbReference type="EMBL" id="JAEPRA010000010">
    <property type="protein sequence ID" value="KAG2179747.1"/>
    <property type="molecule type" value="Genomic_DNA"/>
</dbReference>
<reference evidence="1" key="1">
    <citation type="submission" date="2020-12" db="EMBL/GenBank/DDBJ databases">
        <title>Metabolic potential, ecology and presence of endohyphal bacteria is reflected in genomic diversity of Mucoromycotina.</title>
        <authorList>
            <person name="Muszewska A."/>
            <person name="Okrasinska A."/>
            <person name="Steczkiewicz K."/>
            <person name="Drgas O."/>
            <person name="Orlowska M."/>
            <person name="Perlinska-Lenart U."/>
            <person name="Aleksandrzak-Piekarczyk T."/>
            <person name="Szatraj K."/>
            <person name="Zielenkiewicz U."/>
            <person name="Pilsyk S."/>
            <person name="Malc E."/>
            <person name="Mieczkowski P."/>
            <person name="Kruszewska J.S."/>
            <person name="Biernat P."/>
            <person name="Pawlowska J."/>
        </authorList>
    </citation>
    <scope>NUCLEOTIDE SEQUENCE</scope>
    <source>
        <strain evidence="1">WA0000051536</strain>
    </source>
</reference>
<gene>
    <name evidence="1" type="ORF">INT44_006595</name>
</gene>
<accession>A0A8H7PT09</accession>
<comment type="caution">
    <text evidence="1">The sequence shown here is derived from an EMBL/GenBank/DDBJ whole genome shotgun (WGS) entry which is preliminary data.</text>
</comment>
<sequence>MDGQPAEAPCDGSTWNITGLLSPLKSVVGFCTCQFGQSTANGTTVALPTALPSSKWTNSIISSAPASTTPSPSTANSTANPVVVGKKEIILVLALVASTMIGIML</sequence>
<evidence type="ECO:0000313" key="1">
    <source>
        <dbReference type="EMBL" id="KAG2179747.1"/>
    </source>
</evidence>
<protein>
    <submittedName>
        <fullName evidence="1">Uncharacterized protein</fullName>
    </submittedName>
</protein>
<organism evidence="1 2">
    <name type="scientific">Umbelopsis vinacea</name>
    <dbReference type="NCBI Taxonomy" id="44442"/>
    <lineage>
        <taxon>Eukaryota</taxon>
        <taxon>Fungi</taxon>
        <taxon>Fungi incertae sedis</taxon>
        <taxon>Mucoromycota</taxon>
        <taxon>Mucoromycotina</taxon>
        <taxon>Umbelopsidomycetes</taxon>
        <taxon>Umbelopsidales</taxon>
        <taxon>Umbelopsidaceae</taxon>
        <taxon>Umbelopsis</taxon>
    </lineage>
</organism>
<keyword evidence="2" id="KW-1185">Reference proteome</keyword>